<keyword evidence="2" id="KW-0472">Membrane</keyword>
<gene>
    <name evidence="3" type="ORF">FWILDA_LOCUS15592</name>
</gene>
<dbReference type="OrthoDB" id="10588105at2759"/>
<evidence type="ECO:0000256" key="2">
    <source>
        <dbReference type="SAM" id="Phobius"/>
    </source>
</evidence>
<accession>A0A9W4X7N5</accession>
<proteinExistence type="predicted"/>
<name>A0A9W4X7N5_9GLOM</name>
<evidence type="ECO:0000313" key="3">
    <source>
        <dbReference type="EMBL" id="CAI2192470.1"/>
    </source>
</evidence>
<keyword evidence="2" id="KW-0812">Transmembrane</keyword>
<keyword evidence="2" id="KW-1133">Transmembrane helix</keyword>
<dbReference type="Proteomes" id="UP001153678">
    <property type="component" value="Unassembled WGS sequence"/>
</dbReference>
<reference evidence="3" key="1">
    <citation type="submission" date="2022-08" db="EMBL/GenBank/DDBJ databases">
        <authorList>
            <person name="Kallberg Y."/>
            <person name="Tangrot J."/>
            <person name="Rosling A."/>
        </authorList>
    </citation>
    <scope>NUCLEOTIDE SEQUENCE</scope>
    <source>
        <strain evidence="3">Wild A</strain>
    </source>
</reference>
<feature type="transmembrane region" description="Helical" evidence="2">
    <location>
        <begin position="146"/>
        <end position="167"/>
    </location>
</feature>
<evidence type="ECO:0000313" key="4">
    <source>
        <dbReference type="Proteomes" id="UP001153678"/>
    </source>
</evidence>
<protein>
    <submittedName>
        <fullName evidence="3">18741_t:CDS:1</fullName>
    </submittedName>
</protein>
<organism evidence="3 4">
    <name type="scientific">Funneliformis geosporum</name>
    <dbReference type="NCBI Taxonomy" id="1117311"/>
    <lineage>
        <taxon>Eukaryota</taxon>
        <taxon>Fungi</taxon>
        <taxon>Fungi incertae sedis</taxon>
        <taxon>Mucoromycota</taxon>
        <taxon>Glomeromycotina</taxon>
        <taxon>Glomeromycetes</taxon>
        <taxon>Glomerales</taxon>
        <taxon>Glomeraceae</taxon>
        <taxon>Funneliformis</taxon>
    </lineage>
</organism>
<dbReference type="EMBL" id="CAMKVN010008360">
    <property type="protein sequence ID" value="CAI2192470.1"/>
    <property type="molecule type" value="Genomic_DNA"/>
</dbReference>
<feature type="coiled-coil region" evidence="1">
    <location>
        <begin position="45"/>
        <end position="79"/>
    </location>
</feature>
<keyword evidence="4" id="KW-1185">Reference proteome</keyword>
<feature type="non-terminal residue" evidence="3">
    <location>
        <position position="173"/>
    </location>
</feature>
<evidence type="ECO:0000256" key="1">
    <source>
        <dbReference type="SAM" id="Coils"/>
    </source>
</evidence>
<comment type="caution">
    <text evidence="3">The sequence shown here is derived from an EMBL/GenBank/DDBJ whole genome shotgun (WGS) entry which is preliminary data.</text>
</comment>
<keyword evidence="1" id="KW-0175">Coiled coil</keyword>
<dbReference type="AlphaFoldDB" id="A0A9W4X7N5"/>
<sequence length="173" mass="20115">LAQDAVQETIDRIQFYLNLYKLSEQQANEWLGSILKSKKLINEQKNELVDDKDRAIDHIEEVERKKKALERKIKKISSDPNKKKAGLADLNYSQENYAKNQLKLSANQSLKDYVRSAKTPEERRQREDEIRTLLNKYEQESTKTRALTSIIGVLLIGSIIGLIIYLVKRNKNK</sequence>